<reference evidence="1 2" key="1">
    <citation type="submission" date="2023-10" db="EMBL/GenBank/DDBJ databases">
        <title>Draft genome sequence of Xylaria bambusicola isolate GMP-LS, the root and basal stem rot pathogen of sugarcane in Indonesia.</title>
        <authorList>
            <person name="Selvaraj P."/>
            <person name="Muralishankar V."/>
            <person name="Muruganantham S."/>
            <person name="Sp S."/>
            <person name="Haryani S."/>
            <person name="Lau K.J.X."/>
            <person name="Naqvi N.I."/>
        </authorList>
    </citation>
    <scope>NUCLEOTIDE SEQUENCE [LARGE SCALE GENOMIC DNA]</scope>
    <source>
        <strain evidence="1">GMP-LS</strain>
    </source>
</reference>
<keyword evidence="2" id="KW-1185">Reference proteome</keyword>
<dbReference type="EMBL" id="JAWHQM010000010">
    <property type="protein sequence ID" value="KAK5629112.1"/>
    <property type="molecule type" value="Genomic_DNA"/>
</dbReference>
<gene>
    <name evidence="1" type="ORF">RRF57_004827</name>
</gene>
<comment type="caution">
    <text evidence="1">The sequence shown here is derived from an EMBL/GenBank/DDBJ whole genome shotgun (WGS) entry which is preliminary data.</text>
</comment>
<accession>A0AAN7UID7</accession>
<evidence type="ECO:0000313" key="1">
    <source>
        <dbReference type="EMBL" id="KAK5629112.1"/>
    </source>
</evidence>
<organism evidence="1 2">
    <name type="scientific">Xylaria bambusicola</name>
    <dbReference type="NCBI Taxonomy" id="326684"/>
    <lineage>
        <taxon>Eukaryota</taxon>
        <taxon>Fungi</taxon>
        <taxon>Dikarya</taxon>
        <taxon>Ascomycota</taxon>
        <taxon>Pezizomycotina</taxon>
        <taxon>Sordariomycetes</taxon>
        <taxon>Xylariomycetidae</taxon>
        <taxon>Xylariales</taxon>
        <taxon>Xylariaceae</taxon>
        <taxon>Xylaria</taxon>
    </lineage>
</organism>
<sequence length="192" mass="22246">MAGPRLPPWSPPAVWTQLSTFPESPTRLYFNDSPRGIYRLATSQLRTNEGSPPLPATLSPYPKRTGVGDFFYSAAKLTNAVKIIPCQERFTSHSPIIGLLIQYSNGDRACVGQIRFDRLGIEFTAEMFPKLYLWFARTKFKHPYIAKVEQFPPRDDEPYQWFDLHWEGCLEWWFSHWQCQVYHEGKSSPSLV</sequence>
<name>A0AAN7UID7_9PEZI</name>
<protein>
    <submittedName>
        <fullName evidence="1">Uncharacterized protein</fullName>
    </submittedName>
</protein>
<proteinExistence type="predicted"/>
<evidence type="ECO:0000313" key="2">
    <source>
        <dbReference type="Proteomes" id="UP001305414"/>
    </source>
</evidence>
<dbReference type="AlphaFoldDB" id="A0AAN7UID7"/>
<dbReference type="Proteomes" id="UP001305414">
    <property type="component" value="Unassembled WGS sequence"/>
</dbReference>